<protein>
    <submittedName>
        <fullName evidence="2">Uncharacterized protein</fullName>
    </submittedName>
</protein>
<feature type="compositionally biased region" description="Low complexity" evidence="1">
    <location>
        <begin position="190"/>
        <end position="207"/>
    </location>
</feature>
<organism evidence="2">
    <name type="scientific">Arcella intermedia</name>
    <dbReference type="NCBI Taxonomy" id="1963864"/>
    <lineage>
        <taxon>Eukaryota</taxon>
        <taxon>Amoebozoa</taxon>
        <taxon>Tubulinea</taxon>
        <taxon>Elardia</taxon>
        <taxon>Arcellinida</taxon>
        <taxon>Sphaerothecina</taxon>
        <taxon>Arcellidae</taxon>
        <taxon>Arcella</taxon>
    </lineage>
</organism>
<dbReference type="Gene3D" id="3.90.1140.10">
    <property type="entry name" value="Cyclic phosphodiesterase"/>
    <property type="match status" value="1"/>
</dbReference>
<dbReference type="EMBL" id="GIBP01002833">
    <property type="protein sequence ID" value="NDV31802.1"/>
    <property type="molecule type" value="Transcribed_RNA"/>
</dbReference>
<proteinExistence type="predicted"/>
<evidence type="ECO:0000256" key="1">
    <source>
        <dbReference type="SAM" id="MobiDB-lite"/>
    </source>
</evidence>
<feature type="compositionally biased region" description="Pro residues" evidence="1">
    <location>
        <begin position="222"/>
        <end position="233"/>
    </location>
</feature>
<dbReference type="Pfam" id="PF13563">
    <property type="entry name" value="2_5_RNA_ligase2"/>
    <property type="match status" value="1"/>
</dbReference>
<sequence length="439" mass="49491">MTTKDVKSAIIIKLPDQLSSQIQEIRKVYDKAYERWMPHINLIYPFMPTNLLSTEVAEKLENAISTIPPFQISLSEFNHFAHGITATVHLVPEPLPVVKHLQAAIQAAFPAFDDLSAKSDSGFQPHLTIGQTTKLKTFLSEIQPTYRAVSWFVDEIHIIKRTALSPFHVVHTVKIGKNAPLLPPQPSAGPNKKPAPQKPAPQKSAPQKPGPRPPPEEKSAPPKAPKQPVPQRAPPAQRAPPGESKKDEKPKEEDPPFKIRIPLPTDVSKPKFSFDPSAYLPNISKRIQKWAKKRRTTSELPRTRDAFRNSIKAFCTLRAQILDPEYVYHRLYLMNYIEFDEDEDLILVARGLPVFPDAGRDSSHWIHELSEQQQDVLLKCFKWVVSLELAPKNLSGLKTSLSQLVVGKCEVNPNAVLDYMIEQNLIAMDQTTSKLSYLF</sequence>
<dbReference type="AlphaFoldDB" id="A0A6B2L487"/>
<feature type="region of interest" description="Disordered" evidence="1">
    <location>
        <begin position="180"/>
        <end position="264"/>
    </location>
</feature>
<reference evidence="2" key="1">
    <citation type="journal article" date="2020" name="J. Eukaryot. Microbiol.">
        <title>De novo Sequencing, Assembly and Annotation of the Transcriptome for the Free-Living Testate Amoeba Arcella intermedia.</title>
        <authorList>
            <person name="Ribeiro G.M."/>
            <person name="Porfirio-Sousa A.L."/>
            <person name="Maurer-Alcala X.X."/>
            <person name="Katz L.A."/>
            <person name="Lahr D.J.G."/>
        </authorList>
    </citation>
    <scope>NUCLEOTIDE SEQUENCE</scope>
</reference>
<name>A0A6B2L487_9EUKA</name>
<dbReference type="PANTHER" id="PTHR37474">
    <property type="entry name" value="RNA LIGASE/CYCLIC NUCLEOTIDE PHOSPHODIESTERASE"/>
    <property type="match status" value="1"/>
</dbReference>
<dbReference type="InterPro" id="IPR009097">
    <property type="entry name" value="Cyclic_Pdiesterase"/>
</dbReference>
<dbReference type="SUPFAM" id="SSF55144">
    <property type="entry name" value="LigT-like"/>
    <property type="match status" value="1"/>
</dbReference>
<feature type="compositionally biased region" description="Basic and acidic residues" evidence="1">
    <location>
        <begin position="243"/>
        <end position="257"/>
    </location>
</feature>
<accession>A0A6B2L487</accession>
<evidence type="ECO:0000313" key="2">
    <source>
        <dbReference type="EMBL" id="NDV31802.1"/>
    </source>
</evidence>
<dbReference type="PANTHER" id="PTHR37474:SF1">
    <property type="entry name" value="2'-5' RNA LIGASE FAMILY PROTEIN"/>
    <property type="match status" value="1"/>
</dbReference>